<evidence type="ECO:0000313" key="13">
    <source>
        <dbReference type="EMBL" id="CAF1055214.1"/>
    </source>
</evidence>
<feature type="binding site" evidence="10">
    <location>
        <begin position="635"/>
        <end position="642"/>
    </location>
    <ligand>
        <name>ATP</name>
        <dbReference type="ChEBI" id="CHEBI:30616"/>
    </ligand>
</feature>
<dbReference type="PANTHER" id="PTHR13504:SF34">
    <property type="entry name" value="PROTEIN ADENYLYLTRANSFERASE FICD"/>
    <property type="match status" value="1"/>
</dbReference>
<protein>
    <recommendedName>
        <fullName evidence="12">Fido domain-containing protein</fullName>
    </recommendedName>
</protein>
<sequence>MTGIAIFEDLTKMDKWLLDQAREVLADEDKTYVVVVEPDWIDMNDYTEHLDAVLTEFRSNTCYKNADIIQLGDFNAHNFDWCPTKPSTSQGKILRLFSESVQLYQITEKPTRPKSATCLDLIFVDNLNLVKELEILPELASTCDHNVLKLNLNLLQPTVTQHDKTMYEYRNANWSEFRSKLADINWMNLISGMSLDDGAVVIEKMISQIADSIIPHKSVTVKSSDCPWFNDRLRELLKRKHELYRAHCKFNTASTAAKSRNVSKEFDRACKLVKKEYYQKLSREMNCSSKSWWRLVKNTLNKGKRSSIPPLLDANSNEQLTDPKQKAELLNQHFAAVCSMPITEANDVPTVIPTQSKFAMSSFTVLETEVFELLAKVDCNKASAPGLSARIVREAAPIISPIITYLFNESLKQELFPQKWKTGYVTAIFKSGNPHEVNNYRPITLLPIISKVFERLIYRKVYGYLTKYQLLSANQSGFRHGDSTVNQLIAIVHEILLAFDKSNTLNLRETRHIVETRMAIGGKSLQEQQEVLGLDLALQYVNCTLVNRLGSITKQDILEIHRRVLGFVDPLEAGQLRQHQVFVGSFTPPKHTDVELYLEEFLKWLNSDVDTRDLHAIELAALAHYRFVYIHPFIDGNGRTGRLLMNLILMRSGFPPVIIKKSERLAYYAYLDLANDGDIRPFIRFIAKCTERTLSEFIRYSQPTKGQEVSTQELLLSENSFDDGLGTDGSEERVIVV</sequence>
<evidence type="ECO:0000256" key="6">
    <source>
        <dbReference type="ARBA" id="ARBA00022840"/>
    </source>
</evidence>
<evidence type="ECO:0000256" key="11">
    <source>
        <dbReference type="PIRSR" id="PIRSR640198-4"/>
    </source>
</evidence>
<proteinExistence type="predicted"/>
<dbReference type="Proteomes" id="UP000682733">
    <property type="component" value="Unassembled WGS sequence"/>
</dbReference>
<dbReference type="InterPro" id="IPR040198">
    <property type="entry name" value="Fido_containing"/>
</dbReference>
<dbReference type="PANTHER" id="PTHR13504">
    <property type="entry name" value="FIDO DOMAIN-CONTAINING PROTEIN DDB_G0283145"/>
    <property type="match status" value="1"/>
</dbReference>
<evidence type="ECO:0000256" key="2">
    <source>
        <dbReference type="ARBA" id="ARBA00022692"/>
    </source>
</evidence>
<dbReference type="InterPro" id="IPR005135">
    <property type="entry name" value="Endo/exonuclease/phosphatase"/>
</dbReference>
<evidence type="ECO:0000256" key="8">
    <source>
        <dbReference type="ARBA" id="ARBA00023136"/>
    </source>
</evidence>
<evidence type="ECO:0000259" key="12">
    <source>
        <dbReference type="PROSITE" id="PS51459"/>
    </source>
</evidence>
<dbReference type="GO" id="GO:0016020">
    <property type="term" value="C:membrane"/>
    <property type="evidence" value="ECO:0007669"/>
    <property type="project" value="UniProtKB-SubCell"/>
</dbReference>
<dbReference type="GO" id="GO:0005524">
    <property type="term" value="F:ATP binding"/>
    <property type="evidence" value="ECO:0007669"/>
    <property type="project" value="UniProtKB-KW"/>
</dbReference>
<dbReference type="EMBL" id="CAJNOK010008135">
    <property type="protein sequence ID" value="CAF1055214.1"/>
    <property type="molecule type" value="Genomic_DNA"/>
</dbReference>
<feature type="active site" evidence="9">
    <location>
        <position position="631"/>
    </location>
</feature>
<dbReference type="Gene3D" id="1.10.3290.10">
    <property type="entry name" value="Fido-like domain"/>
    <property type="match status" value="1"/>
</dbReference>
<dbReference type="InterPro" id="IPR036597">
    <property type="entry name" value="Fido-like_dom_sf"/>
</dbReference>
<feature type="binding site" evidence="10">
    <location>
        <position position="675"/>
    </location>
    <ligand>
        <name>ATP</name>
        <dbReference type="ChEBI" id="CHEBI:30616"/>
    </ligand>
</feature>
<feature type="binding site" evidence="10">
    <location>
        <begin position="667"/>
        <end position="668"/>
    </location>
    <ligand>
        <name>ATP</name>
        <dbReference type="ChEBI" id="CHEBI:30616"/>
    </ligand>
</feature>
<evidence type="ECO:0000256" key="3">
    <source>
        <dbReference type="ARBA" id="ARBA00022737"/>
    </source>
</evidence>
<dbReference type="Pfam" id="PF14529">
    <property type="entry name" value="Exo_endo_phos_2"/>
    <property type="match status" value="1"/>
</dbReference>
<accession>A0A8S2E1F0</accession>
<evidence type="ECO:0000256" key="9">
    <source>
        <dbReference type="PIRSR" id="PIRSR640198-1"/>
    </source>
</evidence>
<evidence type="ECO:0000313" key="15">
    <source>
        <dbReference type="Proteomes" id="UP000677228"/>
    </source>
</evidence>
<dbReference type="EMBL" id="CAJOBA010008148">
    <property type="protein sequence ID" value="CAF3821510.1"/>
    <property type="molecule type" value="Genomic_DNA"/>
</dbReference>
<dbReference type="GO" id="GO:0003824">
    <property type="term" value="F:catalytic activity"/>
    <property type="evidence" value="ECO:0007669"/>
    <property type="project" value="InterPro"/>
</dbReference>
<keyword evidence="8" id="KW-0472">Membrane</keyword>
<gene>
    <name evidence="13" type="ORF">OVA965_LOCUS17140</name>
    <name evidence="14" type="ORF">TMI583_LOCUS17151</name>
</gene>
<keyword evidence="3" id="KW-0677">Repeat</keyword>
<feature type="domain" description="Fido" evidence="12">
    <location>
        <begin position="552"/>
        <end position="688"/>
    </location>
</feature>
<organism evidence="13 15">
    <name type="scientific">Didymodactylos carnosus</name>
    <dbReference type="NCBI Taxonomy" id="1234261"/>
    <lineage>
        <taxon>Eukaryota</taxon>
        <taxon>Metazoa</taxon>
        <taxon>Spiralia</taxon>
        <taxon>Gnathifera</taxon>
        <taxon>Rotifera</taxon>
        <taxon>Eurotatoria</taxon>
        <taxon>Bdelloidea</taxon>
        <taxon>Philodinida</taxon>
        <taxon>Philodinidae</taxon>
        <taxon>Didymodactylos</taxon>
    </lineage>
</organism>
<dbReference type="Gene3D" id="3.60.10.10">
    <property type="entry name" value="Endonuclease/exonuclease/phosphatase"/>
    <property type="match status" value="1"/>
</dbReference>
<dbReference type="Pfam" id="PF02661">
    <property type="entry name" value="Fic"/>
    <property type="match status" value="1"/>
</dbReference>
<evidence type="ECO:0000256" key="7">
    <source>
        <dbReference type="ARBA" id="ARBA00022989"/>
    </source>
</evidence>
<dbReference type="AlphaFoldDB" id="A0A8S2E1F0"/>
<name>A0A8S2E1F0_9BILA</name>
<keyword evidence="5" id="KW-0802">TPR repeat</keyword>
<keyword evidence="7" id="KW-1133">Transmembrane helix</keyword>
<dbReference type="InterPro" id="IPR036691">
    <property type="entry name" value="Endo/exonu/phosph_ase_sf"/>
</dbReference>
<evidence type="ECO:0000313" key="14">
    <source>
        <dbReference type="EMBL" id="CAF3821510.1"/>
    </source>
</evidence>
<evidence type="ECO:0000256" key="4">
    <source>
        <dbReference type="ARBA" id="ARBA00022741"/>
    </source>
</evidence>
<comment type="subcellular location">
    <subcellularLocation>
        <location evidence="1">Membrane</location>
        <topology evidence="1">Single-pass membrane protein</topology>
    </subcellularLocation>
</comment>
<feature type="glycosylation site" description="N-linked (GlcNAc...) asparagine" evidence="11">
    <location>
        <position position="542"/>
    </location>
</feature>
<evidence type="ECO:0000256" key="5">
    <source>
        <dbReference type="ARBA" id="ARBA00022803"/>
    </source>
</evidence>
<keyword evidence="4 10" id="KW-0547">Nucleotide-binding</keyword>
<reference evidence="13" key="1">
    <citation type="submission" date="2021-02" db="EMBL/GenBank/DDBJ databases">
        <authorList>
            <person name="Nowell W R."/>
        </authorList>
    </citation>
    <scope>NUCLEOTIDE SEQUENCE</scope>
</reference>
<comment type="caution">
    <text evidence="13">The sequence shown here is derived from an EMBL/GenBank/DDBJ whole genome shotgun (WGS) entry which is preliminary data.</text>
</comment>
<keyword evidence="2" id="KW-0812">Transmembrane</keyword>
<dbReference type="SUPFAM" id="SSF140931">
    <property type="entry name" value="Fic-like"/>
    <property type="match status" value="1"/>
</dbReference>
<dbReference type="SUPFAM" id="SSF56219">
    <property type="entry name" value="DNase I-like"/>
    <property type="match status" value="1"/>
</dbReference>
<evidence type="ECO:0000256" key="10">
    <source>
        <dbReference type="PIRSR" id="PIRSR640198-2"/>
    </source>
</evidence>
<dbReference type="PROSITE" id="PS51459">
    <property type="entry name" value="FIDO"/>
    <property type="match status" value="1"/>
</dbReference>
<keyword evidence="6 10" id="KW-0067">ATP-binding</keyword>
<dbReference type="InterPro" id="IPR003812">
    <property type="entry name" value="Fido"/>
</dbReference>
<dbReference type="Proteomes" id="UP000677228">
    <property type="component" value="Unassembled WGS sequence"/>
</dbReference>
<evidence type="ECO:0000256" key="1">
    <source>
        <dbReference type="ARBA" id="ARBA00004167"/>
    </source>
</evidence>